<feature type="transmembrane region" description="Helical" evidence="19">
    <location>
        <begin position="384"/>
        <end position="409"/>
    </location>
</feature>
<dbReference type="GO" id="GO:0005524">
    <property type="term" value="F:ATP binding"/>
    <property type="evidence" value="ECO:0007669"/>
    <property type="project" value="UniProtKB-KW"/>
</dbReference>
<keyword evidence="14" id="KW-0675">Receptor</keyword>
<keyword evidence="10" id="KW-0418">Kinase</keyword>
<dbReference type="FunFam" id="3.30.430.20:FF:000003">
    <property type="entry name" value="Cysteine-rich RLK (RECEPTOR-like protein kinase) 10"/>
    <property type="match status" value="1"/>
</dbReference>
<comment type="caution">
    <text evidence="22">The sequence shown here is derived from an EMBL/GenBank/DDBJ whole genome shotgun (WGS) entry which is preliminary data.</text>
</comment>
<reference evidence="22 23" key="1">
    <citation type="journal article" date="2017" name="Front. Genet.">
        <title>Draft sequencing of the heterozygous diploid genome of Satsuma (Citrus unshiu Marc.) using a hybrid assembly approach.</title>
        <authorList>
            <person name="Shimizu T."/>
            <person name="Tanizawa Y."/>
            <person name="Mochizuki T."/>
            <person name="Nagasaki H."/>
            <person name="Yoshioka T."/>
            <person name="Toyoda A."/>
            <person name="Fujiyama A."/>
            <person name="Kaminuma E."/>
            <person name="Nakamura Y."/>
        </authorList>
    </citation>
    <scope>NUCLEOTIDE SEQUENCE [LARGE SCALE GENOMIC DNA]</scope>
    <source>
        <strain evidence="23">cv. Miyagawa wase</strain>
    </source>
</reference>
<dbReference type="PROSITE" id="PS51473">
    <property type="entry name" value="GNK2"/>
    <property type="match status" value="2"/>
</dbReference>
<dbReference type="GO" id="GO:0005886">
    <property type="term" value="C:plasma membrane"/>
    <property type="evidence" value="ECO:0007669"/>
    <property type="project" value="TreeGrafter"/>
</dbReference>
<evidence type="ECO:0000256" key="1">
    <source>
        <dbReference type="ARBA" id="ARBA00004167"/>
    </source>
</evidence>
<dbReference type="CDD" id="cd23509">
    <property type="entry name" value="Gnk2-like"/>
    <property type="match status" value="2"/>
</dbReference>
<keyword evidence="9" id="KW-0547">Nucleotide-binding</keyword>
<evidence type="ECO:0000313" key="22">
    <source>
        <dbReference type="EMBL" id="GAY64622.1"/>
    </source>
</evidence>
<dbReference type="InterPro" id="IPR026057">
    <property type="entry name" value="TBL_C"/>
</dbReference>
<dbReference type="Gene3D" id="1.10.510.10">
    <property type="entry name" value="Transferase(Phosphotransferase) domain 1"/>
    <property type="match status" value="1"/>
</dbReference>
<comment type="subcellular location">
    <subcellularLocation>
        <location evidence="1">Membrane</location>
        <topology evidence="1">Single-pass membrane protein</topology>
    </subcellularLocation>
</comment>
<evidence type="ECO:0000256" key="18">
    <source>
        <dbReference type="SAM" id="MobiDB-lite"/>
    </source>
</evidence>
<proteinExistence type="inferred from homology"/>
<dbReference type="GO" id="GO:0006979">
    <property type="term" value="P:response to oxidative stress"/>
    <property type="evidence" value="ECO:0007669"/>
    <property type="project" value="UniProtKB-ARBA"/>
</dbReference>
<evidence type="ECO:0000259" key="21">
    <source>
        <dbReference type="PROSITE" id="PS51473"/>
    </source>
</evidence>
<dbReference type="GO" id="GO:0004674">
    <property type="term" value="F:protein serine/threonine kinase activity"/>
    <property type="evidence" value="ECO:0007669"/>
    <property type="project" value="UniProtKB-KW"/>
</dbReference>
<dbReference type="InterPro" id="IPR038408">
    <property type="entry name" value="GNK2_sf"/>
</dbReference>
<keyword evidence="12 19" id="KW-1133">Transmembrane helix</keyword>
<feature type="domain" description="Gnk2-homologous" evidence="21">
    <location>
        <begin position="244"/>
        <end position="349"/>
    </location>
</feature>
<dbReference type="SMART" id="SM00220">
    <property type="entry name" value="S_TKc"/>
    <property type="match status" value="1"/>
</dbReference>
<keyword evidence="5" id="KW-0808">Transferase</keyword>
<dbReference type="Gene3D" id="3.30.200.20">
    <property type="entry name" value="Phosphorylase Kinase, domain 1"/>
    <property type="match status" value="1"/>
</dbReference>
<keyword evidence="3" id="KW-0723">Serine/threonine-protein kinase</keyword>
<evidence type="ECO:0000313" key="23">
    <source>
        <dbReference type="Proteomes" id="UP000236630"/>
    </source>
</evidence>
<dbReference type="FunFam" id="3.30.200.20:FF:000142">
    <property type="entry name" value="Cysteine-rich receptor-like protein kinase 10"/>
    <property type="match status" value="1"/>
</dbReference>
<evidence type="ECO:0000256" key="9">
    <source>
        <dbReference type="ARBA" id="ARBA00022741"/>
    </source>
</evidence>
<dbReference type="InterPro" id="IPR008271">
    <property type="entry name" value="Ser/Thr_kinase_AS"/>
</dbReference>
<evidence type="ECO:0000256" key="10">
    <source>
        <dbReference type="ARBA" id="ARBA00022777"/>
    </source>
</evidence>
<organism evidence="22 23">
    <name type="scientific">Citrus unshiu</name>
    <name type="common">Satsuma mandarin</name>
    <name type="synonym">Citrus nobilis var. unshiu</name>
    <dbReference type="NCBI Taxonomy" id="55188"/>
    <lineage>
        <taxon>Eukaryota</taxon>
        <taxon>Viridiplantae</taxon>
        <taxon>Streptophyta</taxon>
        <taxon>Embryophyta</taxon>
        <taxon>Tracheophyta</taxon>
        <taxon>Spermatophyta</taxon>
        <taxon>Magnoliopsida</taxon>
        <taxon>eudicotyledons</taxon>
        <taxon>Gunneridae</taxon>
        <taxon>Pentapetalae</taxon>
        <taxon>rosids</taxon>
        <taxon>malvids</taxon>
        <taxon>Sapindales</taxon>
        <taxon>Rutaceae</taxon>
        <taxon>Aurantioideae</taxon>
        <taxon>Citrus</taxon>
    </lineage>
</organism>
<dbReference type="PANTHER" id="PTHR27002:SF1040">
    <property type="entry name" value="OS07G0538400 PROTEIN"/>
    <property type="match status" value="1"/>
</dbReference>
<feature type="domain" description="Gnk2-homologous" evidence="21">
    <location>
        <begin position="136"/>
        <end position="238"/>
    </location>
</feature>
<dbReference type="InterPro" id="IPR001245">
    <property type="entry name" value="Ser-Thr/Tyr_kinase_cat_dom"/>
</dbReference>
<evidence type="ECO:0000256" key="7">
    <source>
        <dbReference type="ARBA" id="ARBA00022729"/>
    </source>
</evidence>
<sequence>MFIFYHFLNPSARLNKRGSDRQDVGLDDVPLESSSNPNKYWDRKPEKNPCPDSAGHVPGPHRKIPGTVRVRVATFDIRVGPGQPQTRTRPGLLPSLRSYLLNYIMQFFPQTALQAFLFSCLYYLNYIAEAQEGQDISRFYNCNFANNFTSGSTYSQNLNLTLSSLASNASVTGFYNTTVGQNLDAVYGLVLCRGDLSKEDCQTCANTASKEITQLCSNQKEAFVGYEFCSLRYSDQRFFSTVATNPIFMYYNVNNATEPVLLNRQLGNLVRTLSSSAASSPLKFAIGSINYTDFVDIHSMLQCTRDLAENSCFSCLQDIIRLIPQCCNGKQGGRVISMSCNLRFEIYPFFSLSLPPPPSQAMSPPSTTTLLQPSPEGKRSTSHVALIVVIPVAVALVAATLMVCGCLVWRKGKKKRVDIALEEEDKGMESLLIGLDTLKVATRNFSDENKLGEGGFGPVYKGKLLDGHEIAVKRLSSSSGQGLKELKTEVIFLAKLLHRNLVRLLGFCLEKKEKLLVYEYLPNGSLDKILFVNIDKQQFEMLDWVDKSGRFSLEWEGRYKIIVGIARGLLYLHEDSQLRIIHRDLKASNILLDESMNPKISDFGLARLFGESQTQGNTNRIAGTGYMAPEYAKNGKFSTKSDVYSYGVLILEIVTGRKNSSFHTINLASYAWQHWMNRTALELLDSALGDQWPKYEVLKCIHIGLLCVQEAAADRPSMSDIVTMLSSYSITSPEPSKPAFFSSRESLGSDLEERGNTSQSDKSNSVPLQQSINEVTISELDPRIQFRVARSFIGQSAQQLLALLIECHPVAHIVHVPHEVLGSIIDLAEEIRLKNYKGITFLRTFSPSHFENGDWDKGGNCGRTRPFTSQEVELDGYTMEFYLEQVEELRPAEKQGMDMGFALLLQTVTFGANVDPYPILVRMKTSLPMADTKRT</sequence>
<keyword evidence="13 19" id="KW-0472">Membrane</keyword>
<keyword evidence="15" id="KW-0325">Glycoprotein</keyword>
<dbReference type="FunFam" id="3.30.430.20:FF:000002">
    <property type="entry name" value="Cysteine-rich receptor-like protein kinase 10"/>
    <property type="match status" value="1"/>
</dbReference>
<dbReference type="SUPFAM" id="SSF56112">
    <property type="entry name" value="Protein kinase-like (PK-like)"/>
    <property type="match status" value="1"/>
</dbReference>
<evidence type="ECO:0000256" key="19">
    <source>
        <dbReference type="SAM" id="Phobius"/>
    </source>
</evidence>
<dbReference type="EMBL" id="BDQV01000417">
    <property type="protein sequence ID" value="GAY64622.1"/>
    <property type="molecule type" value="Genomic_DNA"/>
</dbReference>
<evidence type="ECO:0000256" key="8">
    <source>
        <dbReference type="ARBA" id="ARBA00022737"/>
    </source>
</evidence>
<dbReference type="Proteomes" id="UP000236630">
    <property type="component" value="Unassembled WGS sequence"/>
</dbReference>
<dbReference type="PROSITE" id="PS00108">
    <property type="entry name" value="PROTEIN_KINASE_ST"/>
    <property type="match status" value="1"/>
</dbReference>
<protein>
    <recommendedName>
        <fullName evidence="24">Cysteine-rich receptor-like protein kinase 10</fullName>
    </recommendedName>
</protein>
<evidence type="ECO:0000256" key="4">
    <source>
        <dbReference type="ARBA" id="ARBA00022553"/>
    </source>
</evidence>
<keyword evidence="11" id="KW-0067">ATP-binding</keyword>
<dbReference type="Pfam" id="PF13839">
    <property type="entry name" value="PC-Esterase"/>
    <property type="match status" value="1"/>
</dbReference>
<keyword evidence="7" id="KW-0732">Signal</keyword>
<evidence type="ECO:0000256" key="15">
    <source>
        <dbReference type="ARBA" id="ARBA00023180"/>
    </source>
</evidence>
<name>A0A2H5QJ28_CITUN</name>
<evidence type="ECO:0000256" key="14">
    <source>
        <dbReference type="ARBA" id="ARBA00023170"/>
    </source>
</evidence>
<evidence type="ECO:0000256" key="2">
    <source>
        <dbReference type="ARBA" id="ARBA00007727"/>
    </source>
</evidence>
<evidence type="ECO:0008006" key="24">
    <source>
        <dbReference type="Google" id="ProtNLM"/>
    </source>
</evidence>
<evidence type="ECO:0000256" key="3">
    <source>
        <dbReference type="ARBA" id="ARBA00022527"/>
    </source>
</evidence>
<keyword evidence="8" id="KW-0677">Repeat</keyword>
<dbReference type="STRING" id="55188.A0A2H5QJ28"/>
<dbReference type="Gene3D" id="3.30.430.20">
    <property type="entry name" value="Gnk2 domain, C-X8-C-X2-C motif"/>
    <property type="match status" value="2"/>
</dbReference>
<dbReference type="InterPro" id="IPR011009">
    <property type="entry name" value="Kinase-like_dom_sf"/>
</dbReference>
<dbReference type="PANTHER" id="PTHR27002">
    <property type="entry name" value="RECEPTOR-LIKE SERINE/THREONINE-PROTEIN KINASE SD1-8"/>
    <property type="match status" value="1"/>
</dbReference>
<dbReference type="CDD" id="cd14066">
    <property type="entry name" value="STKc_IRAK"/>
    <property type="match status" value="1"/>
</dbReference>
<comment type="similarity">
    <text evidence="2">Belongs to the PC-esterase family. TBL subfamily.</text>
</comment>
<comment type="catalytic activity">
    <reaction evidence="16">
        <text>L-seryl-[protein] + ATP = O-phospho-L-seryl-[protein] + ADP + H(+)</text>
        <dbReference type="Rhea" id="RHEA:17989"/>
        <dbReference type="Rhea" id="RHEA-COMP:9863"/>
        <dbReference type="Rhea" id="RHEA-COMP:11604"/>
        <dbReference type="ChEBI" id="CHEBI:15378"/>
        <dbReference type="ChEBI" id="CHEBI:29999"/>
        <dbReference type="ChEBI" id="CHEBI:30616"/>
        <dbReference type="ChEBI" id="CHEBI:83421"/>
        <dbReference type="ChEBI" id="CHEBI:456216"/>
    </reaction>
</comment>
<dbReference type="FunFam" id="1.10.510.10:FF:000129">
    <property type="entry name" value="cysteine-rich receptor-like protein kinase 10"/>
    <property type="match status" value="1"/>
</dbReference>
<feature type="domain" description="Protein kinase" evidence="20">
    <location>
        <begin position="445"/>
        <end position="729"/>
    </location>
</feature>
<feature type="compositionally biased region" description="Basic and acidic residues" evidence="18">
    <location>
        <begin position="40"/>
        <end position="49"/>
    </location>
</feature>
<feature type="region of interest" description="Disordered" evidence="18">
    <location>
        <begin position="16"/>
        <end position="61"/>
    </location>
</feature>
<evidence type="ECO:0000256" key="12">
    <source>
        <dbReference type="ARBA" id="ARBA00022989"/>
    </source>
</evidence>
<evidence type="ECO:0000256" key="5">
    <source>
        <dbReference type="ARBA" id="ARBA00022679"/>
    </source>
</evidence>
<keyword evidence="6 19" id="KW-0812">Transmembrane</keyword>
<evidence type="ECO:0000259" key="20">
    <source>
        <dbReference type="PROSITE" id="PS50011"/>
    </source>
</evidence>
<evidence type="ECO:0000256" key="16">
    <source>
        <dbReference type="ARBA" id="ARBA00047558"/>
    </source>
</evidence>
<dbReference type="InterPro" id="IPR002902">
    <property type="entry name" value="GNK2"/>
</dbReference>
<dbReference type="Pfam" id="PF01657">
    <property type="entry name" value="Stress-antifung"/>
    <property type="match status" value="2"/>
</dbReference>
<evidence type="ECO:0000256" key="13">
    <source>
        <dbReference type="ARBA" id="ARBA00023136"/>
    </source>
</evidence>
<accession>A0A2H5QJ28</accession>
<dbReference type="PROSITE" id="PS50011">
    <property type="entry name" value="PROTEIN_KINASE_DOM"/>
    <property type="match status" value="1"/>
</dbReference>
<gene>
    <name evidence="22" type="ORF">CUMW_234880</name>
</gene>
<keyword evidence="4" id="KW-0597">Phosphoprotein</keyword>
<dbReference type="InterPro" id="IPR000719">
    <property type="entry name" value="Prot_kinase_dom"/>
</dbReference>
<dbReference type="Pfam" id="PF07714">
    <property type="entry name" value="PK_Tyr_Ser-Thr"/>
    <property type="match status" value="1"/>
</dbReference>
<evidence type="ECO:0000256" key="17">
    <source>
        <dbReference type="ARBA" id="ARBA00047951"/>
    </source>
</evidence>
<evidence type="ECO:0000256" key="6">
    <source>
        <dbReference type="ARBA" id="ARBA00022692"/>
    </source>
</evidence>
<keyword evidence="23" id="KW-1185">Reference proteome</keyword>
<evidence type="ECO:0000256" key="11">
    <source>
        <dbReference type="ARBA" id="ARBA00022840"/>
    </source>
</evidence>
<comment type="catalytic activity">
    <reaction evidence="17">
        <text>L-threonyl-[protein] + ATP = O-phospho-L-threonyl-[protein] + ADP + H(+)</text>
        <dbReference type="Rhea" id="RHEA:46608"/>
        <dbReference type="Rhea" id="RHEA-COMP:11060"/>
        <dbReference type="Rhea" id="RHEA-COMP:11605"/>
        <dbReference type="ChEBI" id="CHEBI:15378"/>
        <dbReference type="ChEBI" id="CHEBI:30013"/>
        <dbReference type="ChEBI" id="CHEBI:30616"/>
        <dbReference type="ChEBI" id="CHEBI:61977"/>
        <dbReference type="ChEBI" id="CHEBI:456216"/>
    </reaction>
</comment>
<dbReference type="AlphaFoldDB" id="A0A2H5QJ28"/>